<dbReference type="AlphaFoldDB" id="A0AB39MPJ9"/>
<name>A0AB39MPJ9_9ACTN</name>
<protein>
    <submittedName>
        <fullName evidence="1">Uncharacterized protein</fullName>
    </submittedName>
</protein>
<dbReference type="EMBL" id="CP163432">
    <property type="protein sequence ID" value="XDQ08251.1"/>
    <property type="molecule type" value="Genomic_DNA"/>
</dbReference>
<evidence type="ECO:0000313" key="1">
    <source>
        <dbReference type="EMBL" id="XDQ08251.1"/>
    </source>
</evidence>
<gene>
    <name evidence="1" type="ORF">AB5J55_00505</name>
</gene>
<sequence length="73" mass="8062">MGFANGPYAPDGLRAGYMTQVWLSEGRELASRGFGGFFFHREPEVDVHPAVGDSRAQDTLLDAYAQRTEATLR</sequence>
<reference evidence="1" key="1">
    <citation type="submission" date="2024-07" db="EMBL/GenBank/DDBJ databases">
        <authorList>
            <person name="Yu S.T."/>
        </authorList>
    </citation>
    <scope>NUCLEOTIDE SEQUENCE</scope>
    <source>
        <strain evidence="1">R11</strain>
    </source>
</reference>
<dbReference type="RefSeq" id="WP_369268709.1">
    <property type="nucleotide sequence ID" value="NZ_CP163432.1"/>
</dbReference>
<organism evidence="1">
    <name type="scientific">Streptomyces sp. R11</name>
    <dbReference type="NCBI Taxonomy" id="3238625"/>
    <lineage>
        <taxon>Bacteria</taxon>
        <taxon>Bacillati</taxon>
        <taxon>Actinomycetota</taxon>
        <taxon>Actinomycetes</taxon>
        <taxon>Kitasatosporales</taxon>
        <taxon>Streptomycetaceae</taxon>
        <taxon>Streptomyces</taxon>
    </lineage>
</organism>
<proteinExistence type="predicted"/>
<accession>A0AB39MPJ9</accession>